<evidence type="ECO:0000259" key="10">
    <source>
        <dbReference type="PROSITE" id="PS50928"/>
    </source>
</evidence>
<evidence type="ECO:0000256" key="9">
    <source>
        <dbReference type="RuleBase" id="RU363043"/>
    </source>
</evidence>
<dbReference type="EMBL" id="CP018258">
    <property type="protein sequence ID" value="APV44937.1"/>
    <property type="molecule type" value="Genomic_DNA"/>
</dbReference>
<dbReference type="Proteomes" id="UP000185934">
    <property type="component" value="Chromosome"/>
</dbReference>
<reference evidence="12" key="1">
    <citation type="submission" date="2016-11" db="EMBL/GenBank/DDBJ databases">
        <title>Dehalogenimonas formicexedens sp. nov., a chlorinated alkane respiring bacterium isolated from contaminated groundwater.</title>
        <authorList>
            <person name="Key T.A."/>
            <person name="Bowman K.S."/>
            <person name="Lee I."/>
            <person name="Chun J."/>
            <person name="Albuquerque L."/>
            <person name="da Costa M.S."/>
            <person name="Rainey F.A."/>
            <person name="Moe W.M."/>
        </authorList>
    </citation>
    <scope>NUCLEOTIDE SEQUENCE [LARGE SCALE GENOMIC DNA]</scope>
    <source>
        <strain evidence="12">NSZ-14</strain>
    </source>
</reference>
<dbReference type="InterPro" id="IPR051408">
    <property type="entry name" value="Phosphate_transprt_permease"/>
</dbReference>
<feature type="domain" description="ABC transmembrane type-1" evidence="10">
    <location>
        <begin position="68"/>
        <end position="270"/>
    </location>
</feature>
<dbReference type="GO" id="GO:0035435">
    <property type="term" value="P:phosphate ion transmembrane transport"/>
    <property type="evidence" value="ECO:0007669"/>
    <property type="project" value="InterPro"/>
</dbReference>
<dbReference type="InterPro" id="IPR035906">
    <property type="entry name" value="MetI-like_sf"/>
</dbReference>
<feature type="transmembrane region" description="Helical" evidence="9">
    <location>
        <begin position="182"/>
        <end position="206"/>
    </location>
</feature>
<evidence type="ECO:0000256" key="8">
    <source>
        <dbReference type="ARBA" id="ARBA00023136"/>
    </source>
</evidence>
<evidence type="ECO:0000256" key="6">
    <source>
        <dbReference type="ARBA" id="ARBA00022692"/>
    </source>
</evidence>
<evidence type="ECO:0000256" key="7">
    <source>
        <dbReference type="ARBA" id="ARBA00022989"/>
    </source>
</evidence>
<evidence type="ECO:0000313" key="11">
    <source>
        <dbReference type="EMBL" id="APV44937.1"/>
    </source>
</evidence>
<dbReference type="AlphaFoldDB" id="A0A1P8F8Z5"/>
<dbReference type="PANTHER" id="PTHR42922:SF1">
    <property type="entry name" value="PHOSPHATE TRANSPORT SYSTEM PERMEASE PROTEIN PSTA"/>
    <property type="match status" value="1"/>
</dbReference>
<keyword evidence="3" id="KW-0813">Transport</keyword>
<dbReference type="PROSITE" id="PS50928">
    <property type="entry name" value="ABC_TM1"/>
    <property type="match status" value="1"/>
</dbReference>
<feature type="transmembrane region" description="Helical" evidence="9">
    <location>
        <begin position="105"/>
        <end position="129"/>
    </location>
</feature>
<evidence type="ECO:0000256" key="2">
    <source>
        <dbReference type="ARBA" id="ARBA00007069"/>
    </source>
</evidence>
<feature type="transmembrane region" description="Helical" evidence="9">
    <location>
        <begin position="14"/>
        <end position="39"/>
    </location>
</feature>
<sequence length="279" mass="29649">MANFMTRRRLTNRLMIGLSGVAALIGMTLLALILGYTLIHGLSYINLDFLTNAYKPVGEAGGGMRNEIIGTLILVGLGSLIAIPIGLMTGLFLADFGSPRMASAFRFVADVLSGVPSIVVGVFAFAIVVKPMHSYSAFSGGIALAIIMIPIIARTAEEALRLVPISQREAALALGITRWRSVLGVVIPGAMTGIITGIMLGVARIAGETAPLLFTALGNNFGFNGLLKPIGALPLQIYHFALSPFKDQQQQAWAGAFLLIVLVLVVSIIVRWLSRGKKY</sequence>
<feature type="transmembrane region" description="Helical" evidence="9">
    <location>
        <begin position="252"/>
        <end position="273"/>
    </location>
</feature>
<gene>
    <name evidence="11" type="ORF">Dform_01616</name>
</gene>
<comment type="subcellular location">
    <subcellularLocation>
        <location evidence="1 9">Cell membrane</location>
        <topology evidence="1 9">Multi-pass membrane protein</topology>
    </subcellularLocation>
</comment>
<dbReference type="InterPro" id="IPR000515">
    <property type="entry name" value="MetI-like"/>
</dbReference>
<keyword evidence="8 9" id="KW-0472">Membrane</keyword>
<dbReference type="STRING" id="1839801.Dform_01616"/>
<feature type="transmembrane region" description="Helical" evidence="9">
    <location>
        <begin position="135"/>
        <end position="153"/>
    </location>
</feature>
<evidence type="ECO:0000256" key="4">
    <source>
        <dbReference type="ARBA" id="ARBA00022475"/>
    </source>
</evidence>
<dbReference type="InterPro" id="IPR005672">
    <property type="entry name" value="Phosphate_PstA"/>
</dbReference>
<organism evidence="11 12">
    <name type="scientific">Dehalogenimonas formicexedens</name>
    <dbReference type="NCBI Taxonomy" id="1839801"/>
    <lineage>
        <taxon>Bacteria</taxon>
        <taxon>Bacillati</taxon>
        <taxon>Chloroflexota</taxon>
        <taxon>Dehalococcoidia</taxon>
        <taxon>Dehalococcoidales</taxon>
        <taxon>Dehalococcoidaceae</taxon>
        <taxon>Dehalogenimonas</taxon>
    </lineage>
</organism>
<dbReference type="GO" id="GO:0005886">
    <property type="term" value="C:plasma membrane"/>
    <property type="evidence" value="ECO:0007669"/>
    <property type="project" value="UniProtKB-SubCell"/>
</dbReference>
<accession>A0A1P8F8Z5</accession>
<keyword evidence="4 9" id="KW-1003">Cell membrane</keyword>
<keyword evidence="7 9" id="KW-1133">Transmembrane helix</keyword>
<protein>
    <recommendedName>
        <fullName evidence="9">Phosphate transport system permease protein PstA</fullName>
    </recommendedName>
</protein>
<dbReference type="Pfam" id="PF00528">
    <property type="entry name" value="BPD_transp_1"/>
    <property type="match status" value="1"/>
</dbReference>
<dbReference type="KEGG" id="dfo:Dform_01616"/>
<dbReference type="Gene3D" id="1.10.3720.10">
    <property type="entry name" value="MetI-like"/>
    <property type="match status" value="1"/>
</dbReference>
<evidence type="ECO:0000313" key="12">
    <source>
        <dbReference type="Proteomes" id="UP000185934"/>
    </source>
</evidence>
<keyword evidence="6 9" id="KW-0812">Transmembrane</keyword>
<proteinExistence type="inferred from homology"/>
<evidence type="ECO:0000256" key="1">
    <source>
        <dbReference type="ARBA" id="ARBA00004651"/>
    </source>
</evidence>
<comment type="similarity">
    <text evidence="2 9">Belongs to the binding-protein-dependent transport system permease family. CysTW subfamily.</text>
</comment>
<name>A0A1P8F8Z5_9CHLR</name>
<dbReference type="SUPFAM" id="SSF161098">
    <property type="entry name" value="MetI-like"/>
    <property type="match status" value="1"/>
</dbReference>
<dbReference type="NCBIfam" id="TIGR00974">
    <property type="entry name" value="3a0107s02c"/>
    <property type="match status" value="1"/>
</dbReference>
<feature type="transmembrane region" description="Helical" evidence="9">
    <location>
        <begin position="68"/>
        <end position="93"/>
    </location>
</feature>
<dbReference type="GO" id="GO:0005315">
    <property type="term" value="F:phosphate transmembrane transporter activity"/>
    <property type="evidence" value="ECO:0007669"/>
    <property type="project" value="InterPro"/>
</dbReference>
<dbReference type="RefSeq" id="WP_076004546.1">
    <property type="nucleotide sequence ID" value="NZ_CP018258.1"/>
</dbReference>
<keyword evidence="12" id="KW-1185">Reference proteome</keyword>
<evidence type="ECO:0000256" key="3">
    <source>
        <dbReference type="ARBA" id="ARBA00022448"/>
    </source>
</evidence>
<dbReference type="CDD" id="cd06261">
    <property type="entry name" value="TM_PBP2"/>
    <property type="match status" value="1"/>
</dbReference>
<evidence type="ECO:0000256" key="5">
    <source>
        <dbReference type="ARBA" id="ARBA00022592"/>
    </source>
</evidence>
<keyword evidence="5" id="KW-0592">Phosphate transport</keyword>
<dbReference type="PANTHER" id="PTHR42922">
    <property type="entry name" value="PHOSPHATE TRANSPORT SYSTEM PERMEASE PROTEIN PSTA"/>
    <property type="match status" value="1"/>
</dbReference>